<evidence type="ECO:0000313" key="3">
    <source>
        <dbReference type="EMBL" id="CAG7888695.1"/>
    </source>
</evidence>
<name>A0A8D9GXE1_BRACM</name>
<feature type="region of interest" description="Disordered" evidence="1">
    <location>
        <begin position="61"/>
        <end position="86"/>
    </location>
</feature>
<feature type="compositionally biased region" description="Low complexity" evidence="1">
    <location>
        <begin position="71"/>
        <end position="83"/>
    </location>
</feature>
<feature type="region of interest" description="Disordered" evidence="1">
    <location>
        <begin position="1"/>
        <end position="25"/>
    </location>
</feature>
<dbReference type="Proteomes" id="UP000694005">
    <property type="component" value="Chromosome A01"/>
</dbReference>
<evidence type="ECO:0000313" key="4">
    <source>
        <dbReference type="Proteomes" id="UP000694005"/>
    </source>
</evidence>
<dbReference type="EMBL" id="LS974617">
    <property type="protein sequence ID" value="CAG7888695.1"/>
    <property type="molecule type" value="Genomic_DNA"/>
</dbReference>
<dbReference type="Gramene" id="A01p27710.2_BraZ1">
    <property type="protein sequence ID" value="A01p27710.2_BraZ1.CDS"/>
    <property type="gene ID" value="A01g27710.2_BraZ1"/>
</dbReference>
<accession>A0A8D9GXE1</accession>
<feature type="compositionally biased region" description="Basic residues" evidence="1">
    <location>
        <begin position="14"/>
        <end position="23"/>
    </location>
</feature>
<sequence>MEKRLRRQAGAQKPNRKSTKRSRFGREAEPSRVDYWFVFRLVSVLIIGLFVSGVENMPSQGRLSREEKGKAIATTPTPTKATTENGSPLDEFDLVHRRFVRNLSVGLKLARITARVIVGVVGATVVDTGETTKEVQRVVFLKHRAKFRGL</sequence>
<protein>
    <submittedName>
        <fullName evidence="3">Uncharacterized protein</fullName>
    </submittedName>
</protein>
<keyword evidence="2" id="KW-1133">Transmembrane helix</keyword>
<evidence type="ECO:0000256" key="1">
    <source>
        <dbReference type="SAM" id="MobiDB-lite"/>
    </source>
</evidence>
<gene>
    <name evidence="3" type="ORF">BRAPAZ1V2_A01P27710.2</name>
</gene>
<organism evidence="3 4">
    <name type="scientific">Brassica campestris</name>
    <name type="common">Field mustard</name>
    <dbReference type="NCBI Taxonomy" id="3711"/>
    <lineage>
        <taxon>Eukaryota</taxon>
        <taxon>Viridiplantae</taxon>
        <taxon>Streptophyta</taxon>
        <taxon>Embryophyta</taxon>
        <taxon>Tracheophyta</taxon>
        <taxon>Spermatophyta</taxon>
        <taxon>Magnoliopsida</taxon>
        <taxon>eudicotyledons</taxon>
        <taxon>Gunneridae</taxon>
        <taxon>Pentapetalae</taxon>
        <taxon>rosids</taxon>
        <taxon>malvids</taxon>
        <taxon>Brassicales</taxon>
        <taxon>Brassicaceae</taxon>
        <taxon>Brassiceae</taxon>
        <taxon>Brassica</taxon>
    </lineage>
</organism>
<keyword evidence="2" id="KW-0812">Transmembrane</keyword>
<proteinExistence type="predicted"/>
<evidence type="ECO:0000256" key="2">
    <source>
        <dbReference type="SAM" id="Phobius"/>
    </source>
</evidence>
<feature type="transmembrane region" description="Helical" evidence="2">
    <location>
        <begin position="35"/>
        <end position="54"/>
    </location>
</feature>
<reference evidence="3 4" key="1">
    <citation type="submission" date="2021-07" db="EMBL/GenBank/DDBJ databases">
        <authorList>
            <consortium name="Genoscope - CEA"/>
            <person name="William W."/>
        </authorList>
    </citation>
    <scope>NUCLEOTIDE SEQUENCE [LARGE SCALE GENOMIC DNA]</scope>
</reference>
<keyword evidence="2" id="KW-0472">Membrane</keyword>
<dbReference type="AlphaFoldDB" id="A0A8D9GXE1"/>